<evidence type="ECO:0000313" key="3">
    <source>
        <dbReference type="WBParaSite" id="nRc.2.0.1.t33834-RA"/>
    </source>
</evidence>
<keyword evidence="1" id="KW-0732">Signal</keyword>
<reference evidence="3" key="1">
    <citation type="submission" date="2022-11" db="UniProtKB">
        <authorList>
            <consortium name="WormBaseParasite"/>
        </authorList>
    </citation>
    <scope>IDENTIFICATION</scope>
</reference>
<evidence type="ECO:0000313" key="2">
    <source>
        <dbReference type="Proteomes" id="UP000887565"/>
    </source>
</evidence>
<accession>A0A915K6M1</accession>
<dbReference type="WBParaSite" id="nRc.2.0.1.t33834-RA">
    <property type="protein sequence ID" value="nRc.2.0.1.t33834-RA"/>
    <property type="gene ID" value="nRc.2.0.1.g33834"/>
</dbReference>
<evidence type="ECO:0000256" key="1">
    <source>
        <dbReference type="SAM" id="SignalP"/>
    </source>
</evidence>
<organism evidence="2 3">
    <name type="scientific">Romanomermis culicivorax</name>
    <name type="common">Nematode worm</name>
    <dbReference type="NCBI Taxonomy" id="13658"/>
    <lineage>
        <taxon>Eukaryota</taxon>
        <taxon>Metazoa</taxon>
        <taxon>Ecdysozoa</taxon>
        <taxon>Nematoda</taxon>
        <taxon>Enoplea</taxon>
        <taxon>Dorylaimia</taxon>
        <taxon>Mermithida</taxon>
        <taxon>Mermithoidea</taxon>
        <taxon>Mermithidae</taxon>
        <taxon>Romanomermis</taxon>
    </lineage>
</organism>
<proteinExistence type="predicted"/>
<sequence>MLVSSILIVSLAAFCDGFFGRGDPRTYATFCRYNVDHCLETLCGKLKTFTRRPDCKKDKPSVVQVFHYCRCEDVEECFSYQPLITPNTSNDACVIVNIVN</sequence>
<name>A0A915K6M1_ROMCU</name>
<keyword evidence="2" id="KW-1185">Reference proteome</keyword>
<dbReference type="AlphaFoldDB" id="A0A915K6M1"/>
<feature type="signal peptide" evidence="1">
    <location>
        <begin position="1"/>
        <end position="17"/>
    </location>
</feature>
<dbReference type="Proteomes" id="UP000887565">
    <property type="component" value="Unplaced"/>
</dbReference>
<feature type="chain" id="PRO_5036811150" evidence="1">
    <location>
        <begin position="18"/>
        <end position="100"/>
    </location>
</feature>
<protein>
    <submittedName>
        <fullName evidence="3">Uncharacterized protein</fullName>
    </submittedName>
</protein>